<evidence type="ECO:0000259" key="2">
    <source>
        <dbReference type="Pfam" id="PF00582"/>
    </source>
</evidence>
<dbReference type="Proteomes" id="UP000316080">
    <property type="component" value="Unassembled WGS sequence"/>
</dbReference>
<organism evidence="3 5">
    <name type="scientific">Thermoproteota archaeon</name>
    <dbReference type="NCBI Taxonomy" id="2056631"/>
    <lineage>
        <taxon>Archaea</taxon>
        <taxon>Thermoproteota</taxon>
    </lineage>
</organism>
<dbReference type="AlphaFoldDB" id="A0A520KF42"/>
<dbReference type="Pfam" id="PF00582">
    <property type="entry name" value="Usp"/>
    <property type="match status" value="1"/>
</dbReference>
<evidence type="ECO:0000313" key="6">
    <source>
        <dbReference type="Proteomes" id="UP000317265"/>
    </source>
</evidence>
<protein>
    <submittedName>
        <fullName evidence="3">Universal stress protein</fullName>
    </submittedName>
</protein>
<dbReference type="InterPro" id="IPR006016">
    <property type="entry name" value="UspA"/>
</dbReference>
<dbReference type="Proteomes" id="UP000317265">
    <property type="component" value="Unassembled WGS sequence"/>
</dbReference>
<dbReference type="PRINTS" id="PR01438">
    <property type="entry name" value="UNVRSLSTRESS"/>
</dbReference>
<name>A0A520KF42_9CREN</name>
<proteinExistence type="inferred from homology"/>
<reference evidence="4 6" key="1">
    <citation type="journal article" date="2019" name="Nat. Microbiol.">
        <title>Expanding anaerobic alkane metabolism in the domain of Archaea.</title>
        <authorList>
            <person name="Wang Y."/>
            <person name="Wegener G."/>
            <person name="Hou J."/>
            <person name="Wang F."/>
            <person name="Xiao X."/>
        </authorList>
    </citation>
    <scope>NUCLEOTIDE SEQUENCE [LARGE SCALE GENOMIC DNA]</scope>
    <source>
        <strain evidence="4">WYZ-LMO11</strain>
    </source>
</reference>
<dbReference type="EMBL" id="QNVI01000002">
    <property type="protein sequence ID" value="TDA40514.1"/>
    <property type="molecule type" value="Genomic_DNA"/>
</dbReference>
<evidence type="ECO:0000313" key="3">
    <source>
        <dbReference type="EMBL" id="RZN55971.1"/>
    </source>
</evidence>
<reference evidence="3 5" key="2">
    <citation type="journal article" date="2019" name="Nat. Microbiol.">
        <title>Wide diversity of methane and short-chain alkane metabolisms in uncultured archaea.</title>
        <authorList>
            <person name="Borrel G."/>
            <person name="Adam P.S."/>
            <person name="McKay L.J."/>
            <person name="Chen L.X."/>
            <person name="Sierra-Garcia I.N."/>
            <person name="Sieber C.M."/>
            <person name="Letourneur Q."/>
            <person name="Ghozlane A."/>
            <person name="Andersen G.L."/>
            <person name="Li W.J."/>
            <person name="Hallam S.J."/>
            <person name="Muyzer G."/>
            <person name="de Oliveira V.M."/>
            <person name="Inskeep W.P."/>
            <person name="Banfield J.F."/>
            <person name="Gribaldo S."/>
        </authorList>
    </citation>
    <scope>NUCLEOTIDE SEQUENCE [LARGE SCALE GENOMIC DNA]</scope>
    <source>
        <strain evidence="3">Verst-YHS</strain>
    </source>
</reference>
<dbReference type="Gene3D" id="3.40.50.12370">
    <property type="match status" value="1"/>
</dbReference>
<comment type="caution">
    <text evidence="3">The sequence shown here is derived from an EMBL/GenBank/DDBJ whole genome shotgun (WGS) entry which is preliminary data.</text>
</comment>
<accession>A0A520KF42</accession>
<dbReference type="PANTHER" id="PTHR46268:SF6">
    <property type="entry name" value="UNIVERSAL STRESS PROTEIN UP12"/>
    <property type="match status" value="1"/>
</dbReference>
<sequence>MSKIDEYVRMCEVLPYRKILVAIDNTFRSAKALCRAIMIAKKFNSKLIIIHVIPKKLPYAQSTKIEPSKEIYEHLFNEGKEILDHAKKIAMDAGIDAEIVLLEGDIAEEILNFVNKEEDIDLIVIGKKDKEITKYLGSVSEKIAKESKIPVLIEF</sequence>
<evidence type="ECO:0000313" key="4">
    <source>
        <dbReference type="EMBL" id="TDA40514.1"/>
    </source>
</evidence>
<dbReference type="PANTHER" id="PTHR46268">
    <property type="entry name" value="STRESS RESPONSE PROTEIN NHAX"/>
    <property type="match status" value="1"/>
</dbReference>
<feature type="domain" description="UspA" evidence="2">
    <location>
        <begin position="16"/>
        <end position="153"/>
    </location>
</feature>
<dbReference type="SUPFAM" id="SSF52402">
    <property type="entry name" value="Adenine nucleotide alpha hydrolases-like"/>
    <property type="match status" value="1"/>
</dbReference>
<dbReference type="InterPro" id="IPR006015">
    <property type="entry name" value="Universal_stress_UspA"/>
</dbReference>
<gene>
    <name evidence="4" type="ORF">DSO09_00115</name>
    <name evidence="3" type="ORF">EF809_03805</name>
</gene>
<evidence type="ECO:0000313" key="5">
    <source>
        <dbReference type="Proteomes" id="UP000316080"/>
    </source>
</evidence>
<evidence type="ECO:0000256" key="1">
    <source>
        <dbReference type="ARBA" id="ARBA00008791"/>
    </source>
</evidence>
<dbReference type="CDD" id="cd00293">
    <property type="entry name" value="USP-like"/>
    <property type="match status" value="1"/>
</dbReference>
<comment type="similarity">
    <text evidence="1">Belongs to the universal stress protein A family.</text>
</comment>
<dbReference type="EMBL" id="RXIH01000032">
    <property type="protein sequence ID" value="RZN55971.1"/>
    <property type="molecule type" value="Genomic_DNA"/>
</dbReference>
<dbReference type="PIRSF" id="PIRSF006276">
    <property type="entry name" value="UspA"/>
    <property type="match status" value="1"/>
</dbReference>